<protein>
    <submittedName>
        <fullName evidence="1">Phosphoglycerate mutase family protein</fullName>
    </submittedName>
</protein>
<dbReference type="Gene3D" id="3.40.50.1240">
    <property type="entry name" value="Phosphoglycerate mutase-like"/>
    <property type="match status" value="1"/>
</dbReference>
<dbReference type="PANTHER" id="PTHR48100">
    <property type="entry name" value="BROAD-SPECIFICITY PHOSPHATASE YOR283W-RELATED"/>
    <property type="match status" value="1"/>
</dbReference>
<evidence type="ECO:0000313" key="1">
    <source>
        <dbReference type="EMBL" id="UNM97370.1"/>
    </source>
</evidence>
<organism evidence="1 2">
    <name type="scientific">Ignatzschineria rhizosphaerae</name>
    <dbReference type="NCBI Taxonomy" id="2923279"/>
    <lineage>
        <taxon>Bacteria</taxon>
        <taxon>Pseudomonadati</taxon>
        <taxon>Pseudomonadota</taxon>
        <taxon>Gammaproteobacteria</taxon>
        <taxon>Cardiobacteriales</taxon>
        <taxon>Ignatzschineriaceae</taxon>
        <taxon>Ignatzschineria</taxon>
    </lineage>
</organism>
<accession>A0ABY3X513</accession>
<dbReference type="InterPro" id="IPR013078">
    <property type="entry name" value="His_Pase_superF_clade-1"/>
</dbReference>
<dbReference type="EMBL" id="CP093379">
    <property type="protein sequence ID" value="UNM97370.1"/>
    <property type="molecule type" value="Genomic_DNA"/>
</dbReference>
<dbReference type="Proteomes" id="UP000829542">
    <property type="component" value="Chromosome"/>
</dbReference>
<dbReference type="SMART" id="SM00855">
    <property type="entry name" value="PGAM"/>
    <property type="match status" value="1"/>
</dbReference>
<dbReference type="PANTHER" id="PTHR48100:SF1">
    <property type="entry name" value="HISTIDINE PHOSPHATASE FAMILY PROTEIN-RELATED"/>
    <property type="match status" value="1"/>
</dbReference>
<dbReference type="RefSeq" id="WP_242152753.1">
    <property type="nucleotide sequence ID" value="NZ_CP093379.1"/>
</dbReference>
<dbReference type="InterPro" id="IPR050275">
    <property type="entry name" value="PGM_Phosphatase"/>
</dbReference>
<reference evidence="1 2" key="1">
    <citation type="submission" date="2022-03" db="EMBL/GenBank/DDBJ databases">
        <title>Ignatzschineria rhizosphaerae HR5S32.</title>
        <authorList>
            <person name="Sun J.Q."/>
            <person name="Feng J.Y."/>
        </authorList>
    </citation>
    <scope>NUCLEOTIDE SEQUENCE [LARGE SCALE GENOMIC DNA]</scope>
    <source>
        <strain evidence="1 2">HR5S32</strain>
    </source>
</reference>
<dbReference type="Pfam" id="PF00300">
    <property type="entry name" value="His_Phos_1"/>
    <property type="match status" value="1"/>
</dbReference>
<evidence type="ECO:0000313" key="2">
    <source>
        <dbReference type="Proteomes" id="UP000829542"/>
    </source>
</evidence>
<dbReference type="SUPFAM" id="SSF53254">
    <property type="entry name" value="Phosphoglycerate mutase-like"/>
    <property type="match status" value="1"/>
</dbReference>
<name>A0ABY3X513_9GAMM</name>
<sequence>MTKTFIFIRHGQSMSNAGKVDNTDKSHNQNILANHQIPLTPKGMHQSQQLADQWMYKPHHIYCSEFTRAHQTAMPFCQKFHMPATQIPSLNEFDAIGFDIAEKLNPEEHLTLIKRYWQTADPKERIGFTGETYEEFCHKVMQFRSSLPELIDQSIIIGHGMWFAQFIWQTLGLDEGKPLQNMHQFGKFFLNTSIPNLSQFYISSIDQRIAIQKLTNSNKFD</sequence>
<dbReference type="InterPro" id="IPR029033">
    <property type="entry name" value="His_PPase_superfam"/>
</dbReference>
<keyword evidence="2" id="KW-1185">Reference proteome</keyword>
<proteinExistence type="predicted"/>
<gene>
    <name evidence="1" type="ORF">MMG00_05855</name>
</gene>
<dbReference type="CDD" id="cd07067">
    <property type="entry name" value="HP_PGM_like"/>
    <property type="match status" value="1"/>
</dbReference>